<feature type="signal peptide" evidence="2">
    <location>
        <begin position="1"/>
        <end position="16"/>
    </location>
</feature>
<evidence type="ECO:0000256" key="1">
    <source>
        <dbReference type="SAM" id="MobiDB-lite"/>
    </source>
</evidence>
<evidence type="ECO:0000256" key="2">
    <source>
        <dbReference type="SAM" id="SignalP"/>
    </source>
</evidence>
<dbReference type="InterPro" id="IPR008972">
    <property type="entry name" value="Cupredoxin"/>
</dbReference>
<evidence type="ECO:0000313" key="3">
    <source>
        <dbReference type="EMBL" id="KAL2887721.1"/>
    </source>
</evidence>
<name>A0ABR4MHI8_9PEZI</name>
<keyword evidence="2" id="KW-0732">Signal</keyword>
<organism evidence="3 4">
    <name type="scientific">Ceratocystis lukuohia</name>
    <dbReference type="NCBI Taxonomy" id="2019550"/>
    <lineage>
        <taxon>Eukaryota</taxon>
        <taxon>Fungi</taxon>
        <taxon>Dikarya</taxon>
        <taxon>Ascomycota</taxon>
        <taxon>Pezizomycotina</taxon>
        <taxon>Sordariomycetes</taxon>
        <taxon>Hypocreomycetidae</taxon>
        <taxon>Microascales</taxon>
        <taxon>Ceratocystidaceae</taxon>
        <taxon>Ceratocystis</taxon>
    </lineage>
</organism>
<proteinExistence type="predicted"/>
<dbReference type="Proteomes" id="UP001610728">
    <property type="component" value="Unassembled WGS sequence"/>
</dbReference>
<sequence length="170" mass="18873">MRFIITALLAAAVVMATPTKTPEDSPSNIGKRAIHTVWVGKSFSPDQVQANIGDEVEFHFLPGVFSVVESSYTNPCHWNGGFVSTNVLTNTDKRENSFAFVVTIRDNKPLWFYNGASDYCMKGAVGAINSPEDRDKSVFGYYRAAKTEEYSDNPSEPKGGRWILTEKLTH</sequence>
<dbReference type="EMBL" id="JABSNW010000004">
    <property type="protein sequence ID" value="KAL2887721.1"/>
    <property type="molecule type" value="Genomic_DNA"/>
</dbReference>
<accession>A0ABR4MHI8</accession>
<protein>
    <submittedName>
        <fullName evidence="3">Extracellular serine-rich protein</fullName>
    </submittedName>
</protein>
<dbReference type="GeneID" id="98117834"/>
<dbReference type="Gene3D" id="2.60.40.420">
    <property type="entry name" value="Cupredoxins - blue copper proteins"/>
    <property type="match status" value="1"/>
</dbReference>
<dbReference type="PANTHER" id="PTHR34883:SF15">
    <property type="entry name" value="EXTRACELLULAR SERINE-RICH PROTEIN"/>
    <property type="match status" value="1"/>
</dbReference>
<dbReference type="RefSeq" id="XP_070858901.1">
    <property type="nucleotide sequence ID" value="XM_071000570.1"/>
</dbReference>
<dbReference type="InterPro" id="IPR052953">
    <property type="entry name" value="Ser-rich/MCO-related"/>
</dbReference>
<reference evidence="3 4" key="1">
    <citation type="submission" date="2020-05" db="EMBL/GenBank/DDBJ databases">
        <title>Ceratocystis lukuohia genome.</title>
        <authorList>
            <person name="Harrington T.C."/>
            <person name="Kim K."/>
            <person name="Mayers C.G."/>
        </authorList>
    </citation>
    <scope>NUCLEOTIDE SEQUENCE [LARGE SCALE GENOMIC DNA]</scope>
    <source>
        <strain evidence="3 4">C4212</strain>
    </source>
</reference>
<dbReference type="SUPFAM" id="SSF49503">
    <property type="entry name" value="Cupredoxins"/>
    <property type="match status" value="1"/>
</dbReference>
<dbReference type="PANTHER" id="PTHR34883">
    <property type="entry name" value="SERINE-RICH PROTEIN, PUTATIVE-RELATED-RELATED"/>
    <property type="match status" value="1"/>
</dbReference>
<feature type="chain" id="PRO_5047013632" evidence="2">
    <location>
        <begin position="17"/>
        <end position="170"/>
    </location>
</feature>
<feature type="region of interest" description="Disordered" evidence="1">
    <location>
        <begin position="150"/>
        <end position="170"/>
    </location>
</feature>
<gene>
    <name evidence="3" type="ORF">HOO65_040058</name>
</gene>
<comment type="caution">
    <text evidence="3">The sequence shown here is derived from an EMBL/GenBank/DDBJ whole genome shotgun (WGS) entry which is preliminary data.</text>
</comment>
<evidence type="ECO:0000313" key="4">
    <source>
        <dbReference type="Proteomes" id="UP001610728"/>
    </source>
</evidence>
<keyword evidence="4" id="KW-1185">Reference proteome</keyword>